<evidence type="ECO:0000256" key="1">
    <source>
        <dbReference type="ARBA" id="ARBA00011040"/>
    </source>
</evidence>
<evidence type="ECO:0000313" key="3">
    <source>
        <dbReference type="EMBL" id="MFD1201491.1"/>
    </source>
</evidence>
<sequence>MLLTATRSSPLVFVGGKGGVGKTTVASALAYARAAAGQRVLLVSTDPAHNLGHLWERSFGDEALPAVEFDTGGVDALEISPEATVSRHLAAVSATMREILPERMHRQAAAHLELARNAPGSHEAAMLERVADLAQLPGADYDSVVFDTAPTGHTLRLLSLPTQLGHWVDTLIDNRERSERFANALQGLMPAEAPRRSPRSSQLMNTLHTRRERFARLAAALSDRERTAFVAVCVAEPVPVTETIQLADELAAARIRLAATVVNRRTPPALDGDRAAGEAAQVARLASALPTSGMCEIGRQPGPLSGLAFIAGVAQHLG</sequence>
<dbReference type="PANTHER" id="PTHR10803:SF3">
    <property type="entry name" value="ATPASE GET3"/>
    <property type="match status" value="1"/>
</dbReference>
<dbReference type="RefSeq" id="WP_343958126.1">
    <property type="nucleotide sequence ID" value="NZ_BAAAKZ010000002.1"/>
</dbReference>
<accession>A0ABW3TLB4</accession>
<dbReference type="EMBL" id="JBHTLY010000002">
    <property type="protein sequence ID" value="MFD1201491.1"/>
    <property type="molecule type" value="Genomic_DNA"/>
</dbReference>
<reference evidence="4" key="1">
    <citation type="journal article" date="2019" name="Int. J. Syst. Evol. Microbiol.">
        <title>The Global Catalogue of Microorganisms (GCM) 10K type strain sequencing project: providing services to taxonomists for standard genome sequencing and annotation.</title>
        <authorList>
            <consortium name="The Broad Institute Genomics Platform"/>
            <consortium name="The Broad Institute Genome Sequencing Center for Infectious Disease"/>
            <person name="Wu L."/>
            <person name="Ma J."/>
        </authorList>
    </citation>
    <scope>NUCLEOTIDE SEQUENCE [LARGE SCALE GENOMIC DNA]</scope>
    <source>
        <strain evidence="4">CCUG 50213</strain>
    </source>
</reference>
<evidence type="ECO:0000313" key="4">
    <source>
        <dbReference type="Proteomes" id="UP001597181"/>
    </source>
</evidence>
<dbReference type="NCBIfam" id="TIGR00345">
    <property type="entry name" value="GET3_arsA_TRC40"/>
    <property type="match status" value="1"/>
</dbReference>
<organism evidence="3 4">
    <name type="scientific">Leucobacter albus</name>
    <dbReference type="NCBI Taxonomy" id="272210"/>
    <lineage>
        <taxon>Bacteria</taxon>
        <taxon>Bacillati</taxon>
        <taxon>Actinomycetota</taxon>
        <taxon>Actinomycetes</taxon>
        <taxon>Micrococcales</taxon>
        <taxon>Microbacteriaceae</taxon>
        <taxon>Leucobacter</taxon>
    </lineage>
</organism>
<dbReference type="SUPFAM" id="SSF52540">
    <property type="entry name" value="P-loop containing nucleoside triphosphate hydrolases"/>
    <property type="match status" value="1"/>
</dbReference>
<dbReference type="Gene3D" id="3.40.50.300">
    <property type="entry name" value="P-loop containing nucleotide triphosphate hydrolases"/>
    <property type="match status" value="1"/>
</dbReference>
<comment type="similarity">
    <text evidence="1">Belongs to the arsA ATPase family.</text>
</comment>
<protein>
    <submittedName>
        <fullName evidence="3">ArsA family ATPase</fullName>
    </submittedName>
</protein>
<feature type="domain" description="ArsA/GET3 Anion-transporting ATPase-like" evidence="2">
    <location>
        <begin position="11"/>
        <end position="267"/>
    </location>
</feature>
<dbReference type="InterPro" id="IPR025723">
    <property type="entry name" value="ArsA/GET3_ATPase-like"/>
</dbReference>
<name>A0ABW3TLB4_9MICO</name>
<evidence type="ECO:0000259" key="2">
    <source>
        <dbReference type="Pfam" id="PF02374"/>
    </source>
</evidence>
<comment type="caution">
    <text evidence="3">The sequence shown here is derived from an EMBL/GenBank/DDBJ whole genome shotgun (WGS) entry which is preliminary data.</text>
</comment>
<dbReference type="PANTHER" id="PTHR10803">
    <property type="entry name" value="ARSENICAL PUMP-DRIVING ATPASE ARSENITE-TRANSLOCATING ATPASE"/>
    <property type="match status" value="1"/>
</dbReference>
<dbReference type="Pfam" id="PF02374">
    <property type="entry name" value="ArsA_ATPase"/>
    <property type="match status" value="1"/>
</dbReference>
<dbReference type="InterPro" id="IPR016300">
    <property type="entry name" value="ATPase_ArsA/GET3"/>
</dbReference>
<dbReference type="InterPro" id="IPR027417">
    <property type="entry name" value="P-loop_NTPase"/>
</dbReference>
<proteinExistence type="inferred from homology"/>
<gene>
    <name evidence="3" type="ORF">ACFQ3U_06255</name>
</gene>
<dbReference type="Proteomes" id="UP001597181">
    <property type="component" value="Unassembled WGS sequence"/>
</dbReference>
<keyword evidence="4" id="KW-1185">Reference proteome</keyword>
<dbReference type="CDD" id="cd02035">
    <property type="entry name" value="ArsA"/>
    <property type="match status" value="1"/>
</dbReference>